<dbReference type="RefSeq" id="WP_145744507.1">
    <property type="nucleotide sequence ID" value="NZ_VIVL01000005.1"/>
</dbReference>
<accession>A0A561C4B9</accession>
<keyword evidence="4 6" id="KW-0067">ATP-binding</keyword>
<evidence type="ECO:0000256" key="2">
    <source>
        <dbReference type="ARBA" id="ARBA00022598"/>
    </source>
</evidence>
<reference evidence="10 11" key="1">
    <citation type="submission" date="2019-06" db="EMBL/GenBank/DDBJ databases">
        <title>Sorghum-associated microbial communities from plants grown in Nebraska, USA.</title>
        <authorList>
            <person name="Schachtman D."/>
        </authorList>
    </citation>
    <scope>NUCLEOTIDE SEQUENCE [LARGE SCALE GENOMIC DNA]</scope>
    <source>
        <strain evidence="10 11">T529</strain>
    </source>
</reference>
<dbReference type="InterPro" id="IPR050856">
    <property type="entry name" value="Biotin_carboxylase_complex"/>
</dbReference>
<evidence type="ECO:0000256" key="4">
    <source>
        <dbReference type="ARBA" id="ARBA00022840"/>
    </source>
</evidence>
<dbReference type="GO" id="GO:0016874">
    <property type="term" value="F:ligase activity"/>
    <property type="evidence" value="ECO:0007669"/>
    <property type="project" value="UniProtKB-KW"/>
</dbReference>
<dbReference type="Proteomes" id="UP000319722">
    <property type="component" value="Unassembled WGS sequence"/>
</dbReference>
<dbReference type="Pfam" id="PF02785">
    <property type="entry name" value="Biotin_carb_C"/>
    <property type="match status" value="1"/>
</dbReference>
<dbReference type="GO" id="GO:0046872">
    <property type="term" value="F:metal ion binding"/>
    <property type="evidence" value="ECO:0007669"/>
    <property type="project" value="InterPro"/>
</dbReference>
<dbReference type="GO" id="GO:0005524">
    <property type="term" value="F:ATP binding"/>
    <property type="evidence" value="ECO:0007669"/>
    <property type="project" value="UniProtKB-UniRule"/>
</dbReference>
<evidence type="ECO:0000256" key="1">
    <source>
        <dbReference type="ARBA" id="ARBA00001953"/>
    </source>
</evidence>
<dbReference type="Gene3D" id="2.40.50.100">
    <property type="match status" value="1"/>
</dbReference>
<feature type="domain" description="ATP-grasp" evidence="8">
    <location>
        <begin position="125"/>
        <end position="322"/>
    </location>
</feature>
<dbReference type="PROSITE" id="PS00867">
    <property type="entry name" value="CPSASE_2"/>
    <property type="match status" value="1"/>
</dbReference>
<dbReference type="InterPro" id="IPR005482">
    <property type="entry name" value="Biotin_COase_C"/>
</dbReference>
<dbReference type="PROSITE" id="PS50975">
    <property type="entry name" value="ATP_GRASP"/>
    <property type="match status" value="1"/>
</dbReference>
<evidence type="ECO:0000313" key="10">
    <source>
        <dbReference type="EMBL" id="TWD85847.1"/>
    </source>
</evidence>
<dbReference type="InterPro" id="IPR011054">
    <property type="entry name" value="Rudment_hybrid_motif"/>
</dbReference>
<evidence type="ECO:0000256" key="3">
    <source>
        <dbReference type="ARBA" id="ARBA00022741"/>
    </source>
</evidence>
<dbReference type="PANTHER" id="PTHR18866">
    <property type="entry name" value="CARBOXYLASE:PYRUVATE/ACETYL-COA/PROPIONYL-COA CARBOXYLASE"/>
    <property type="match status" value="1"/>
</dbReference>
<evidence type="ECO:0000259" key="7">
    <source>
        <dbReference type="PROSITE" id="PS50968"/>
    </source>
</evidence>
<dbReference type="SMART" id="SM00878">
    <property type="entry name" value="Biotin_carb_C"/>
    <property type="match status" value="1"/>
</dbReference>
<evidence type="ECO:0000313" key="11">
    <source>
        <dbReference type="Proteomes" id="UP000319722"/>
    </source>
</evidence>
<sequence>MSTMTPFSKILVANRGEIALRVMRSAKILGYRTVAVYSSADARAAHVAAADQAVCIGEPLPAQSYLRIPAIIDAARASGADAVHPGYGFLAENEDFAATCRESGLVFIGPSPEAIRAMGDKAGAKRLMMQAGVPCIPGYQGEDQSEQRLADEAAWLGYPVMIKATAGGGGRGMRLVKSRGEFVELLRSAQSEAKNAFGNATVLLERAIVEPRHIEIQVFADRHGNALHLGERDCSVQRRHQKVIEEAPSPAVDAQLRARMGATAVAAVKAISYEGAGTLEFLLDRDGNYYFMEMNTRLQVEHPVTEAITGLDLVEWQLRVAAGEPLPLAQEDIRFQGHAIEVRLCAEDVPAGFMPQSGTMRRWQPPHGLRVEHALGDGAVIPPCYDSMIAKLIAHGRSRDETRRKLLHGLQDTVALGVRTNQDFLARCLAHPVFAAGGATTAFIAQHEGDLLPPEEAAGASAALIGAWLLYETAGEARHGAGSRRLAHGLPIGMRFSLDGSDCQVGVSQTRAQVFTLTANGVEHVLEAIALGEHDARFILDGVMDSTVFDRDGNSLWLRYAGHPHALEDRTRSAPARREDGGGDGRVRASMNGRVIALHAAPGDKVTAGQPLVTLEAMKMEHVHNACATGTLLAVHVAVGDQVEAQRVVAEIQAEAQPGEGAAK</sequence>
<dbReference type="OrthoDB" id="9803706at2"/>
<dbReference type="PANTHER" id="PTHR18866:SF33">
    <property type="entry name" value="METHYLCROTONOYL-COA CARBOXYLASE SUBUNIT ALPHA, MITOCHONDRIAL-RELATED"/>
    <property type="match status" value="1"/>
</dbReference>
<feature type="domain" description="Lipoyl-binding" evidence="7">
    <location>
        <begin position="577"/>
        <end position="653"/>
    </location>
</feature>
<dbReference type="FunFam" id="3.40.50.20:FF:000010">
    <property type="entry name" value="Propionyl-CoA carboxylase subunit alpha"/>
    <property type="match status" value="1"/>
</dbReference>
<dbReference type="PROSITE" id="PS50968">
    <property type="entry name" value="BIOTINYL_LIPOYL"/>
    <property type="match status" value="1"/>
</dbReference>
<evidence type="ECO:0000259" key="8">
    <source>
        <dbReference type="PROSITE" id="PS50975"/>
    </source>
</evidence>
<dbReference type="PROSITE" id="PS00866">
    <property type="entry name" value="CPSASE_1"/>
    <property type="match status" value="1"/>
</dbReference>
<dbReference type="EMBL" id="VIVL01000005">
    <property type="protein sequence ID" value="TWD85847.1"/>
    <property type="molecule type" value="Genomic_DNA"/>
</dbReference>
<dbReference type="InterPro" id="IPR011761">
    <property type="entry name" value="ATP-grasp"/>
</dbReference>
<feature type="domain" description="Biotin carboxylation" evidence="9">
    <location>
        <begin position="6"/>
        <end position="449"/>
    </location>
</feature>
<name>A0A561C4B9_9BURK</name>
<comment type="cofactor">
    <cofactor evidence="1">
        <name>biotin</name>
        <dbReference type="ChEBI" id="CHEBI:57586"/>
    </cofactor>
</comment>
<dbReference type="Pfam" id="PF02786">
    <property type="entry name" value="CPSase_L_D2"/>
    <property type="match status" value="1"/>
</dbReference>
<dbReference type="InterPro" id="IPR005481">
    <property type="entry name" value="BC-like_N"/>
</dbReference>
<dbReference type="SUPFAM" id="SSF56059">
    <property type="entry name" value="Glutathione synthetase ATP-binding domain-like"/>
    <property type="match status" value="1"/>
</dbReference>
<dbReference type="Pfam" id="PF00364">
    <property type="entry name" value="Biotin_lipoyl"/>
    <property type="match status" value="1"/>
</dbReference>
<dbReference type="NCBIfam" id="NF006367">
    <property type="entry name" value="PRK08591.1"/>
    <property type="match status" value="1"/>
</dbReference>
<evidence type="ECO:0000259" key="9">
    <source>
        <dbReference type="PROSITE" id="PS50979"/>
    </source>
</evidence>
<comment type="caution">
    <text evidence="10">The sequence shown here is derived from an EMBL/GenBank/DDBJ whole genome shotgun (WGS) entry which is preliminary data.</text>
</comment>
<dbReference type="SUPFAM" id="SSF51230">
    <property type="entry name" value="Single hybrid motif"/>
    <property type="match status" value="1"/>
</dbReference>
<dbReference type="AlphaFoldDB" id="A0A561C4B9"/>
<dbReference type="SUPFAM" id="SSF51246">
    <property type="entry name" value="Rudiment single hybrid motif"/>
    <property type="match status" value="1"/>
</dbReference>
<organism evidence="10 11">
    <name type="scientific">Variovorax beijingensis</name>
    <dbReference type="NCBI Taxonomy" id="2496117"/>
    <lineage>
        <taxon>Bacteria</taxon>
        <taxon>Pseudomonadati</taxon>
        <taxon>Pseudomonadota</taxon>
        <taxon>Betaproteobacteria</taxon>
        <taxon>Burkholderiales</taxon>
        <taxon>Comamonadaceae</taxon>
        <taxon>Variovorax</taxon>
    </lineage>
</organism>
<keyword evidence="3 6" id="KW-0547">Nucleotide-binding</keyword>
<dbReference type="PROSITE" id="PS50979">
    <property type="entry name" value="BC"/>
    <property type="match status" value="1"/>
</dbReference>
<protein>
    <submittedName>
        <fullName evidence="10">Geranyl-CoA carboxylase alpha subunit</fullName>
    </submittedName>
</protein>
<dbReference type="InterPro" id="IPR011053">
    <property type="entry name" value="Single_hybrid_motif"/>
</dbReference>
<dbReference type="InterPro" id="IPR005479">
    <property type="entry name" value="CPAse_ATP-bd"/>
</dbReference>
<proteinExistence type="predicted"/>
<dbReference type="InterPro" id="IPR011764">
    <property type="entry name" value="Biotin_carboxylation_dom"/>
</dbReference>
<dbReference type="FunFam" id="3.30.1490.20:FF:000003">
    <property type="entry name" value="acetyl-CoA carboxylase isoform X1"/>
    <property type="match status" value="1"/>
</dbReference>
<dbReference type="CDD" id="cd06850">
    <property type="entry name" value="biotinyl_domain"/>
    <property type="match status" value="1"/>
</dbReference>
<gene>
    <name evidence="10" type="ORF">FB547_105359</name>
</gene>
<dbReference type="FunFam" id="3.30.470.20:FF:000028">
    <property type="entry name" value="Methylcrotonoyl-CoA carboxylase subunit alpha, mitochondrial"/>
    <property type="match status" value="1"/>
</dbReference>
<keyword evidence="5" id="KW-0092">Biotin</keyword>
<evidence type="ECO:0000256" key="5">
    <source>
        <dbReference type="ARBA" id="ARBA00023267"/>
    </source>
</evidence>
<dbReference type="InterPro" id="IPR000089">
    <property type="entry name" value="Biotin_lipoyl"/>
</dbReference>
<evidence type="ECO:0000256" key="6">
    <source>
        <dbReference type="PROSITE-ProRule" id="PRU00409"/>
    </source>
</evidence>
<dbReference type="Gene3D" id="3.30.470.20">
    <property type="entry name" value="ATP-grasp fold, B domain"/>
    <property type="match status" value="1"/>
</dbReference>
<dbReference type="Pfam" id="PF00289">
    <property type="entry name" value="Biotin_carb_N"/>
    <property type="match status" value="1"/>
</dbReference>
<dbReference type="InterPro" id="IPR016185">
    <property type="entry name" value="PreATP-grasp_dom_sf"/>
</dbReference>
<keyword evidence="2" id="KW-0436">Ligase</keyword>
<dbReference type="SUPFAM" id="SSF52440">
    <property type="entry name" value="PreATP-grasp domain"/>
    <property type="match status" value="1"/>
</dbReference>